<reference evidence="2" key="2">
    <citation type="submission" date="2020-02" db="EMBL/GenBank/DDBJ databases">
        <authorList>
            <person name="Gilchrist C.L.M."/>
            <person name="Chooi Y.-H."/>
        </authorList>
    </citation>
    <scope>NUCLEOTIDE SEQUENCE</scope>
    <source>
        <strain evidence="2">MST-FP2251</strain>
    </source>
</reference>
<evidence type="ECO:0000313" key="3">
    <source>
        <dbReference type="Proteomes" id="UP001194746"/>
    </source>
</evidence>
<accession>A0AAD4GPE2</accession>
<name>A0AAD4GPE2_ASPNN</name>
<organism evidence="2 3">
    <name type="scientific">Aspergillus nanangensis</name>
    <dbReference type="NCBI Taxonomy" id="2582783"/>
    <lineage>
        <taxon>Eukaryota</taxon>
        <taxon>Fungi</taxon>
        <taxon>Dikarya</taxon>
        <taxon>Ascomycota</taxon>
        <taxon>Pezizomycotina</taxon>
        <taxon>Eurotiomycetes</taxon>
        <taxon>Eurotiomycetidae</taxon>
        <taxon>Eurotiales</taxon>
        <taxon>Aspergillaceae</taxon>
        <taxon>Aspergillus</taxon>
        <taxon>Aspergillus subgen. Circumdati</taxon>
    </lineage>
</organism>
<dbReference type="Proteomes" id="UP001194746">
    <property type="component" value="Unassembled WGS sequence"/>
</dbReference>
<keyword evidence="3" id="KW-1185">Reference proteome</keyword>
<evidence type="ECO:0000256" key="1">
    <source>
        <dbReference type="SAM" id="MobiDB-lite"/>
    </source>
</evidence>
<feature type="region of interest" description="Disordered" evidence="1">
    <location>
        <begin position="137"/>
        <end position="159"/>
    </location>
</feature>
<protein>
    <submittedName>
        <fullName evidence="2">Uncharacterized protein</fullName>
    </submittedName>
</protein>
<sequence length="159" mass="17623">MVELVPYFTADAATPELDLIGNRGTPESIRLNGSILCLCEDRKAVNRTGQQQLVHHPSPTGCSLAGCHQDDLKDELIRFTNNVTTINDAHVTPEPSLGDADPESSEYRKLIILKSNRHRAMLFRSSATVFVTDAPTIEDPNDEVCHEASERSDDEQLHQ</sequence>
<feature type="compositionally biased region" description="Basic and acidic residues" evidence="1">
    <location>
        <begin position="143"/>
        <end position="159"/>
    </location>
</feature>
<dbReference type="AlphaFoldDB" id="A0AAD4GPE2"/>
<reference evidence="2" key="1">
    <citation type="journal article" date="2019" name="Beilstein J. Org. Chem.">
        <title>Nanangenines: drimane sesquiterpenoids as the dominant metabolite cohort of a novel Australian fungus, Aspergillus nanangensis.</title>
        <authorList>
            <person name="Lacey H.J."/>
            <person name="Gilchrist C.L.M."/>
            <person name="Crombie A."/>
            <person name="Kalaitzis J.A."/>
            <person name="Vuong D."/>
            <person name="Rutledge P.J."/>
            <person name="Turner P."/>
            <person name="Pitt J.I."/>
            <person name="Lacey E."/>
            <person name="Chooi Y.H."/>
            <person name="Piggott A.M."/>
        </authorList>
    </citation>
    <scope>NUCLEOTIDE SEQUENCE</scope>
    <source>
        <strain evidence="2">MST-FP2251</strain>
    </source>
</reference>
<evidence type="ECO:0000313" key="2">
    <source>
        <dbReference type="EMBL" id="KAF9883243.1"/>
    </source>
</evidence>
<comment type="caution">
    <text evidence="2">The sequence shown here is derived from an EMBL/GenBank/DDBJ whole genome shotgun (WGS) entry which is preliminary data.</text>
</comment>
<gene>
    <name evidence="2" type="ORF">FE257_003837</name>
</gene>
<dbReference type="EMBL" id="VCAU01000175">
    <property type="protein sequence ID" value="KAF9883243.1"/>
    <property type="molecule type" value="Genomic_DNA"/>
</dbReference>
<proteinExistence type="predicted"/>